<name>A0A840EBL2_9BACT</name>
<dbReference type="CDD" id="cd00090">
    <property type="entry name" value="HTH_ARSR"/>
    <property type="match status" value="1"/>
</dbReference>
<dbReference type="Gene3D" id="1.10.10.10">
    <property type="entry name" value="Winged helix-like DNA-binding domain superfamily/Winged helix DNA-binding domain"/>
    <property type="match status" value="1"/>
</dbReference>
<dbReference type="Pfam" id="PF13601">
    <property type="entry name" value="HTH_34"/>
    <property type="match status" value="1"/>
</dbReference>
<dbReference type="SUPFAM" id="SSF46785">
    <property type="entry name" value="Winged helix' DNA-binding domain"/>
    <property type="match status" value="1"/>
</dbReference>
<dbReference type="Proteomes" id="UP001155144">
    <property type="component" value="Unassembled WGS sequence"/>
</dbReference>
<dbReference type="AlphaFoldDB" id="A0A840EBL2"/>
<dbReference type="InterPro" id="IPR036388">
    <property type="entry name" value="WH-like_DNA-bd_sf"/>
</dbReference>
<dbReference type="PANTHER" id="PTHR37318">
    <property type="entry name" value="BSL7504 PROTEIN"/>
    <property type="match status" value="1"/>
</dbReference>
<dbReference type="InterPro" id="IPR011991">
    <property type="entry name" value="ArsR-like_HTH"/>
</dbReference>
<dbReference type="Proteomes" id="UP001155034">
    <property type="component" value="Unassembled WGS sequence"/>
</dbReference>
<dbReference type="InterPro" id="IPR036390">
    <property type="entry name" value="WH_DNA-bd_sf"/>
</dbReference>
<dbReference type="InterPro" id="IPR001845">
    <property type="entry name" value="HTH_ArsR_DNA-bd_dom"/>
</dbReference>
<sequence length="118" mass="13236">MRDPDSDVPFERLAELDKLIHEPARLSILTALSSCGQADFTFLQRLTGLTRGNLSSHLSRLEEAELVDVDKSFADKTPVTTVSLSENGRRTIARYWDDLQALRDAADRWDADDVDATE</sequence>
<dbReference type="GO" id="GO:0003677">
    <property type="term" value="F:DNA binding"/>
    <property type="evidence" value="ECO:0007669"/>
    <property type="project" value="UniProtKB-KW"/>
</dbReference>
<proteinExistence type="predicted"/>
<dbReference type="SMART" id="SM00418">
    <property type="entry name" value="HTH_ARSR"/>
    <property type="match status" value="1"/>
</dbReference>
<dbReference type="Proteomes" id="UP001155057">
    <property type="component" value="Unassembled WGS sequence"/>
</dbReference>
<dbReference type="SMART" id="SM00347">
    <property type="entry name" value="HTH_MARR"/>
    <property type="match status" value="1"/>
</dbReference>
<comment type="caution">
    <text evidence="5">The sequence shown here is derived from an EMBL/GenBank/DDBJ whole genome shotgun (WGS) entry which is preliminary data.</text>
</comment>
<organism evidence="5 8">
    <name type="scientific">Salinibacter ruber</name>
    <dbReference type="NCBI Taxonomy" id="146919"/>
    <lineage>
        <taxon>Bacteria</taxon>
        <taxon>Pseudomonadati</taxon>
        <taxon>Rhodothermota</taxon>
        <taxon>Rhodothermia</taxon>
        <taxon>Rhodothermales</taxon>
        <taxon>Salinibacteraceae</taxon>
        <taxon>Salinibacter</taxon>
    </lineage>
</organism>
<evidence type="ECO:0000313" key="3">
    <source>
        <dbReference type="EMBL" id="MCS3710455.1"/>
    </source>
</evidence>
<evidence type="ECO:0000313" key="6">
    <source>
        <dbReference type="EMBL" id="MCS4122207.1"/>
    </source>
</evidence>
<dbReference type="InterPro" id="IPR000835">
    <property type="entry name" value="HTH_MarR-typ"/>
</dbReference>
<dbReference type="EMBL" id="JANTZM010000001">
    <property type="protein sequence ID" value="MCS4156090.1"/>
    <property type="molecule type" value="Genomic_DNA"/>
</dbReference>
<dbReference type="InterPro" id="IPR027395">
    <property type="entry name" value="WH_DNA-bd_dom"/>
</dbReference>
<dbReference type="EMBL" id="JANUBB010000020">
    <property type="protein sequence ID" value="MCS3953259.1"/>
    <property type="molecule type" value="Genomic_DNA"/>
</dbReference>
<evidence type="ECO:0000313" key="5">
    <source>
        <dbReference type="EMBL" id="MCS3953259.1"/>
    </source>
</evidence>
<dbReference type="Proteomes" id="UP001155010">
    <property type="component" value="Unassembled WGS sequence"/>
</dbReference>
<evidence type="ECO:0000313" key="8">
    <source>
        <dbReference type="Proteomes" id="UP001155010"/>
    </source>
</evidence>
<evidence type="ECO:0000259" key="1">
    <source>
        <dbReference type="SMART" id="SM00347"/>
    </source>
</evidence>
<dbReference type="GeneID" id="83727943"/>
<evidence type="ECO:0000313" key="4">
    <source>
        <dbReference type="EMBL" id="MCS3865123.1"/>
    </source>
</evidence>
<evidence type="ECO:0000259" key="2">
    <source>
        <dbReference type="SMART" id="SM00418"/>
    </source>
</evidence>
<gene>
    <name evidence="6" type="ORF">GGP45_002565</name>
    <name evidence="3" type="ORF">GGP61_002065</name>
    <name evidence="4" type="ORF">GGP82_001672</name>
    <name evidence="5" type="ORF">GGP83_003234</name>
    <name evidence="7" type="ORF">GGP99_000021</name>
</gene>
<dbReference type="EMBL" id="JANUAE010000006">
    <property type="protein sequence ID" value="MCS3710455.1"/>
    <property type="molecule type" value="Genomic_DNA"/>
</dbReference>
<dbReference type="PANTHER" id="PTHR37318:SF1">
    <property type="entry name" value="BSL7504 PROTEIN"/>
    <property type="match status" value="1"/>
</dbReference>
<evidence type="ECO:0000313" key="7">
    <source>
        <dbReference type="EMBL" id="MCS4156090.1"/>
    </source>
</evidence>
<feature type="domain" description="HTH marR-type" evidence="1">
    <location>
        <begin position="14"/>
        <end position="114"/>
    </location>
</feature>
<dbReference type="EMBL" id="JANUBL010000004">
    <property type="protein sequence ID" value="MCS4122207.1"/>
    <property type="molecule type" value="Genomic_DNA"/>
</dbReference>
<dbReference type="RefSeq" id="WP_011403775.1">
    <property type="nucleotide sequence ID" value="NZ_CALTRY010000029.1"/>
</dbReference>
<reference evidence="5" key="1">
    <citation type="submission" date="2022-08" db="EMBL/GenBank/DDBJ databases">
        <title>Genomic Encyclopedia of Type Strains, Phase V (KMG-V): Genome sequencing to study the core and pangenomes of soil and plant-associated prokaryotes.</title>
        <authorList>
            <person name="Whitman W."/>
        </authorList>
    </citation>
    <scope>NUCLEOTIDE SEQUENCE</scope>
    <source>
        <strain evidence="4">SP2016B</strain>
        <strain evidence="5">SP2017</strain>
        <strain evidence="7">SP3002</strain>
        <strain evidence="6">SP3026</strain>
        <strain evidence="3">SP3049</strain>
    </source>
</reference>
<feature type="domain" description="HTH arsR-type" evidence="2">
    <location>
        <begin position="15"/>
        <end position="107"/>
    </location>
</feature>
<dbReference type="GO" id="GO:0003700">
    <property type="term" value="F:DNA-binding transcription factor activity"/>
    <property type="evidence" value="ECO:0007669"/>
    <property type="project" value="InterPro"/>
</dbReference>
<dbReference type="Proteomes" id="UP001155110">
    <property type="component" value="Unassembled WGS sequence"/>
</dbReference>
<dbReference type="OMA" id="KGYDQNR"/>
<protein>
    <submittedName>
        <fullName evidence="5">DNA-binding MarR family transcriptional regulator</fullName>
    </submittedName>
</protein>
<accession>A0A840EBL2</accession>
<dbReference type="EMBL" id="JANTYZ010000003">
    <property type="protein sequence ID" value="MCS3865123.1"/>
    <property type="molecule type" value="Genomic_DNA"/>
</dbReference>
<keyword evidence="5" id="KW-0238">DNA-binding</keyword>